<dbReference type="Proteomes" id="UP000245956">
    <property type="component" value="Unassembled WGS sequence"/>
</dbReference>
<accession>A0A2U3EPG8</accession>
<dbReference type="InterPro" id="IPR057511">
    <property type="entry name" value="WH_GDS1"/>
</dbReference>
<sequence>MYTDCKRRGRVDSTTRTAVSKNMADEAPQPRLSSPLRASTRALYGTLSPRDDDRLASPRLAGLVGVALASRPIRVGGHAQPRERQQAVDAGGARGRGSGGSRREGVSEQGGHHNDDVVDSSHTDAARPGFGDDGWRMGQTTGDLRGDDSRLYCPRAAQVQSTLYRWYDAMPCHEVDACTPTPGRQRHPSGTLHSLSQQQQVPLVPQKDKEEPAMECASLFFGPAGPNFGDAASGGGRAPLTFRGPTSASSQPATFFLHDTTLFLYYRLGLRVPPDLPSPVVVLVVVALVLHAPIIDPPSTRPRCLGNRPPFAVVHSATITNRPHDLGIHIPVTHAARAAAAKGAGRLSSSSSTSDTRSQSPDSHPSKRLKKSHDVAAAVAEALVEHTPPPSPTPATSIEMSDVDEKPKIDLQSINDDIVEASVMQLQSTANRPHLIKELATVLSQKLVSVQQSANPCAIISSRLTSFMKRPCWSTLNPCPLAKELETVHPRRTYFFLTTCPRPALPDPNATQAPPSAIVTPSVSLTDDSGSDDVDARRRDLSPSPEVDLSSPEFDDADEDSAMPITPIGSFKARHLKHSRDMRHDSPPLEKDEREFTQTADVLQKRKLNDSPPAPDTVERNSGMEYGYRDDIWFGDSRLNAAATFLTSPAMRPSLPSSMRKDDEADPWLKINEMFQWDKGAESIEIEELDCLLEGC</sequence>
<dbReference type="EMBL" id="LCWV01000001">
    <property type="protein sequence ID" value="PWI76375.1"/>
    <property type="molecule type" value="Genomic_DNA"/>
</dbReference>
<evidence type="ECO:0000256" key="1">
    <source>
        <dbReference type="SAM" id="MobiDB-lite"/>
    </source>
</evidence>
<reference evidence="3 4" key="1">
    <citation type="journal article" date="2016" name="Front. Microbiol.">
        <title>Genome and transcriptome sequences reveal the specific parasitism of the nematophagous Purpureocillium lilacinum 36-1.</title>
        <authorList>
            <person name="Xie J."/>
            <person name="Li S."/>
            <person name="Mo C."/>
            <person name="Xiao X."/>
            <person name="Peng D."/>
            <person name="Wang G."/>
            <person name="Xiao Y."/>
        </authorList>
    </citation>
    <scope>NUCLEOTIDE SEQUENCE [LARGE SCALE GENOMIC DNA]</scope>
    <source>
        <strain evidence="3 4">36-1</strain>
    </source>
</reference>
<organism evidence="3 4">
    <name type="scientific">Purpureocillium lilacinum</name>
    <name type="common">Paecilomyces lilacinus</name>
    <dbReference type="NCBI Taxonomy" id="33203"/>
    <lineage>
        <taxon>Eukaryota</taxon>
        <taxon>Fungi</taxon>
        <taxon>Dikarya</taxon>
        <taxon>Ascomycota</taxon>
        <taxon>Pezizomycotina</taxon>
        <taxon>Sordariomycetes</taxon>
        <taxon>Hypocreomycetidae</taxon>
        <taxon>Hypocreales</taxon>
        <taxon>Ophiocordycipitaceae</taxon>
        <taxon>Purpureocillium</taxon>
    </lineage>
</organism>
<proteinExistence type="predicted"/>
<dbReference type="AlphaFoldDB" id="A0A2U3EPG8"/>
<feature type="region of interest" description="Disordered" evidence="1">
    <location>
        <begin position="75"/>
        <end position="149"/>
    </location>
</feature>
<feature type="compositionally biased region" description="Basic and acidic residues" evidence="1">
    <location>
        <begin position="582"/>
        <end position="594"/>
    </location>
</feature>
<feature type="compositionally biased region" description="Basic residues" evidence="1">
    <location>
        <begin position="572"/>
        <end position="581"/>
    </location>
</feature>
<feature type="compositionally biased region" description="Basic and acidic residues" evidence="1">
    <location>
        <begin position="101"/>
        <end position="125"/>
    </location>
</feature>
<evidence type="ECO:0000313" key="3">
    <source>
        <dbReference type="EMBL" id="PWI76375.1"/>
    </source>
</evidence>
<feature type="compositionally biased region" description="Basic and acidic residues" evidence="1">
    <location>
        <begin position="1"/>
        <end position="13"/>
    </location>
</feature>
<protein>
    <submittedName>
        <fullName evidence="3">Mucin</fullName>
    </submittedName>
</protein>
<evidence type="ECO:0000259" key="2">
    <source>
        <dbReference type="Pfam" id="PF25318"/>
    </source>
</evidence>
<feature type="region of interest" description="Disordered" evidence="1">
    <location>
        <begin position="1"/>
        <end position="40"/>
    </location>
</feature>
<feature type="compositionally biased region" description="Polar residues" evidence="1">
    <location>
        <begin position="509"/>
        <end position="528"/>
    </location>
</feature>
<gene>
    <name evidence="3" type="ORF">PCL_03569</name>
</gene>
<dbReference type="Pfam" id="PF25318">
    <property type="entry name" value="WHD_GDS1"/>
    <property type="match status" value="1"/>
</dbReference>
<evidence type="ECO:0000313" key="4">
    <source>
        <dbReference type="Proteomes" id="UP000245956"/>
    </source>
</evidence>
<feature type="domain" description="GDS1 winged helix" evidence="2">
    <location>
        <begin position="410"/>
        <end position="503"/>
    </location>
</feature>
<feature type="region of interest" description="Disordered" evidence="1">
    <location>
        <begin position="181"/>
        <end position="200"/>
    </location>
</feature>
<name>A0A2U3EPG8_PURLI</name>
<comment type="caution">
    <text evidence="3">The sequence shown here is derived from an EMBL/GenBank/DDBJ whole genome shotgun (WGS) entry which is preliminary data.</text>
</comment>
<feature type="region of interest" description="Disordered" evidence="1">
    <location>
        <begin position="505"/>
        <end position="594"/>
    </location>
</feature>
<feature type="region of interest" description="Disordered" evidence="1">
    <location>
        <begin position="339"/>
        <end position="372"/>
    </location>
</feature>
<feature type="compositionally biased region" description="Low complexity" evidence="1">
    <location>
        <begin position="339"/>
        <end position="363"/>
    </location>
</feature>